<dbReference type="Proteomes" id="UP000284543">
    <property type="component" value="Unassembled WGS sequence"/>
</dbReference>
<protein>
    <submittedName>
        <fullName evidence="2">DUF739 family protein</fullName>
    </submittedName>
</protein>
<sequence>MVFNYSKLRGRIVEKYNTQGKFAEAVGLTDRSVSLKLNNGIGFSQDEIINWCELLNLKSCEIPAYFFDTKV</sequence>
<dbReference type="InterPro" id="IPR008003">
    <property type="entry name" value="DUF739"/>
</dbReference>
<dbReference type="Proteomes" id="UP000283975">
    <property type="component" value="Unassembled WGS sequence"/>
</dbReference>
<proteinExistence type="predicted"/>
<evidence type="ECO:0000313" key="4">
    <source>
        <dbReference type="Proteomes" id="UP000284543"/>
    </source>
</evidence>
<dbReference type="EMBL" id="QRZM01000025">
    <property type="protein sequence ID" value="RGV69172.1"/>
    <property type="molecule type" value="Genomic_DNA"/>
</dbReference>
<dbReference type="InterPro" id="IPR010982">
    <property type="entry name" value="Lambda_DNA-bd_dom_sf"/>
</dbReference>
<organism evidence="2 3">
    <name type="scientific">Enterocloster bolteae</name>
    <dbReference type="NCBI Taxonomy" id="208479"/>
    <lineage>
        <taxon>Bacteria</taxon>
        <taxon>Bacillati</taxon>
        <taxon>Bacillota</taxon>
        <taxon>Clostridia</taxon>
        <taxon>Lachnospirales</taxon>
        <taxon>Lachnospiraceae</taxon>
        <taxon>Enterocloster</taxon>
    </lineage>
</organism>
<gene>
    <name evidence="2" type="ORF">DW839_27935</name>
    <name evidence="1" type="ORF">DWW02_28455</name>
</gene>
<accession>A0A414AJT8</accession>
<evidence type="ECO:0000313" key="3">
    <source>
        <dbReference type="Proteomes" id="UP000283975"/>
    </source>
</evidence>
<reference evidence="3 4" key="1">
    <citation type="submission" date="2018-08" db="EMBL/GenBank/DDBJ databases">
        <title>A genome reference for cultivated species of the human gut microbiota.</title>
        <authorList>
            <person name="Zou Y."/>
            <person name="Xue W."/>
            <person name="Luo G."/>
        </authorList>
    </citation>
    <scope>NUCLEOTIDE SEQUENCE [LARGE SCALE GENOMIC DNA]</scope>
    <source>
        <strain evidence="1 4">AF14-18</strain>
        <strain evidence="2 3">AM35-14</strain>
    </source>
</reference>
<name>A0A414AJT8_9FIRM</name>
<dbReference type="GO" id="GO:0003677">
    <property type="term" value="F:DNA binding"/>
    <property type="evidence" value="ECO:0007669"/>
    <property type="project" value="InterPro"/>
</dbReference>
<dbReference type="AlphaFoldDB" id="A0A414AJT8"/>
<dbReference type="Pfam" id="PF05339">
    <property type="entry name" value="DUF739"/>
    <property type="match status" value="1"/>
</dbReference>
<dbReference type="EMBL" id="QSHZ01000044">
    <property type="protein sequence ID" value="RHC49169.1"/>
    <property type="molecule type" value="Genomic_DNA"/>
</dbReference>
<evidence type="ECO:0000313" key="2">
    <source>
        <dbReference type="EMBL" id="RHC49169.1"/>
    </source>
</evidence>
<evidence type="ECO:0000313" key="1">
    <source>
        <dbReference type="EMBL" id="RGV69172.1"/>
    </source>
</evidence>
<comment type="caution">
    <text evidence="2">The sequence shown here is derived from an EMBL/GenBank/DDBJ whole genome shotgun (WGS) entry which is preliminary data.</text>
</comment>
<dbReference type="SUPFAM" id="SSF47413">
    <property type="entry name" value="lambda repressor-like DNA-binding domains"/>
    <property type="match status" value="1"/>
</dbReference>